<reference evidence="10 14" key="2">
    <citation type="submission" date="2020-06" db="EMBL/GenBank/DDBJ databases">
        <title>Crossreactivity between MHC class I-restricted antigens from cancer cells and an enterococcal bacteriophage.</title>
        <authorList>
            <person name="Fluckiger A."/>
            <person name="Daillere R."/>
            <person name="Sassi M."/>
            <person name="Cattoir V."/>
            <person name="Kroemer G."/>
            <person name="Zitvogel L."/>
        </authorList>
    </citation>
    <scope>NUCLEOTIDE SEQUENCE [LARGE SCALE GENOMIC DNA]</scope>
    <source>
        <strain evidence="10 14">EG4</strain>
    </source>
</reference>
<dbReference type="Proteomes" id="UP000571857">
    <property type="component" value="Unassembled WGS sequence"/>
</dbReference>
<protein>
    <recommendedName>
        <fullName evidence="3 7">Dihydrofolate reductase</fullName>
        <ecNumber evidence="3 7">1.5.1.3</ecNumber>
    </recommendedName>
</protein>
<dbReference type="EMBL" id="JASUBT010000004">
    <property type="protein sequence ID" value="MDL4935564.1"/>
    <property type="molecule type" value="Genomic_DNA"/>
</dbReference>
<dbReference type="Proteomes" id="UP001241571">
    <property type="component" value="Unassembled WGS sequence"/>
</dbReference>
<dbReference type="PROSITE" id="PS51330">
    <property type="entry name" value="DHFR_2"/>
    <property type="match status" value="1"/>
</dbReference>
<dbReference type="EC" id="1.5.1.3" evidence="3 7"/>
<dbReference type="AlphaFoldDB" id="A0A2A4DEA7"/>
<dbReference type="InterPro" id="IPR001796">
    <property type="entry name" value="DHFR_dom"/>
</dbReference>
<dbReference type="EMBL" id="CP050485">
    <property type="protein sequence ID" value="QOG27121.1"/>
    <property type="molecule type" value="Genomic_DNA"/>
</dbReference>
<dbReference type="SUPFAM" id="SSF53597">
    <property type="entry name" value="Dihydrofolate reductase-like"/>
    <property type="match status" value="1"/>
</dbReference>
<evidence type="ECO:0000313" key="13">
    <source>
        <dbReference type="Proteomes" id="UP000516696"/>
    </source>
</evidence>
<evidence type="ECO:0000256" key="5">
    <source>
        <dbReference type="ARBA" id="ARBA00022857"/>
    </source>
</evidence>
<comment type="catalytic activity">
    <reaction evidence="7">
        <text>(6S)-5,6,7,8-tetrahydrofolate + NADP(+) = 7,8-dihydrofolate + NADPH + H(+)</text>
        <dbReference type="Rhea" id="RHEA:15009"/>
        <dbReference type="ChEBI" id="CHEBI:15378"/>
        <dbReference type="ChEBI" id="CHEBI:57451"/>
        <dbReference type="ChEBI" id="CHEBI:57453"/>
        <dbReference type="ChEBI" id="CHEBI:57783"/>
        <dbReference type="ChEBI" id="CHEBI:58349"/>
        <dbReference type="EC" id="1.5.1.3"/>
    </reaction>
</comment>
<evidence type="ECO:0000256" key="6">
    <source>
        <dbReference type="ARBA" id="ARBA00023002"/>
    </source>
</evidence>
<evidence type="ECO:0000256" key="1">
    <source>
        <dbReference type="ARBA" id="ARBA00004903"/>
    </source>
</evidence>
<dbReference type="CDD" id="cd00209">
    <property type="entry name" value="DHFR"/>
    <property type="match status" value="1"/>
</dbReference>
<keyword evidence="4 7" id="KW-0554">One-carbon metabolism</keyword>
<dbReference type="GO" id="GO:0005829">
    <property type="term" value="C:cytosol"/>
    <property type="evidence" value="ECO:0007669"/>
    <property type="project" value="TreeGrafter"/>
</dbReference>
<sequence length="164" mass="18924">MLIALWAQDKNGLIGENGTLPWHLPNDLKFFKEQTTGNSLIMGRKTFEGMKKKALPNRTTIVLTSDTAYEAEGVLVMHDRQEVLDYTAQQDHPVFLTGGSGVFESMIEDCDQLYRTVIDETFTGDVYFPEIDWSNWHLDKVIEGVVDEKNIYPHRFEFYSKQKK</sequence>
<dbReference type="PRINTS" id="PR00070">
    <property type="entry name" value="DHFR"/>
</dbReference>
<dbReference type="PANTHER" id="PTHR48069">
    <property type="entry name" value="DIHYDROFOLATE REDUCTASE"/>
    <property type="match status" value="1"/>
</dbReference>
<evidence type="ECO:0000313" key="14">
    <source>
        <dbReference type="Proteomes" id="UP000571857"/>
    </source>
</evidence>
<evidence type="ECO:0000256" key="7">
    <source>
        <dbReference type="PIRNR" id="PIRNR000194"/>
    </source>
</evidence>
<reference evidence="11 15" key="3">
    <citation type="submission" date="2023-06" db="EMBL/GenBank/DDBJ databases">
        <title>Acute promotion of culturable opportunistic pathogens and persistent increase of antibiotic resistance following antibiotic exposure in mouse gut microbiota.</title>
        <authorList>
            <person name="Li L."/>
            <person name="Wang B."/>
            <person name="Sun Y."/>
            <person name="Wang M."/>
            <person name="Xu H."/>
        </authorList>
    </citation>
    <scope>NUCLEOTIDE SEQUENCE [LARGE SCALE GENOMIC DNA]</scope>
    <source>
        <strain evidence="11 15">CRI2_2</strain>
    </source>
</reference>
<feature type="domain" description="DHFR" evidence="9">
    <location>
        <begin position="1"/>
        <end position="163"/>
    </location>
</feature>
<comment type="pathway">
    <text evidence="1 7">Cofactor biosynthesis; tetrahydrofolate biosynthesis; 5,6,7,8-tetrahydrofolate from 7,8-dihydrofolate: step 1/1.</text>
</comment>
<evidence type="ECO:0000313" key="15">
    <source>
        <dbReference type="Proteomes" id="UP001241571"/>
    </source>
</evidence>
<dbReference type="EMBL" id="JABXJK010000064">
    <property type="protein sequence ID" value="MBA0973242.1"/>
    <property type="molecule type" value="Genomic_DNA"/>
</dbReference>
<evidence type="ECO:0000313" key="10">
    <source>
        <dbReference type="EMBL" id="MBA0973242.1"/>
    </source>
</evidence>
<dbReference type="GO" id="GO:0046452">
    <property type="term" value="P:dihydrofolate metabolic process"/>
    <property type="evidence" value="ECO:0007669"/>
    <property type="project" value="TreeGrafter"/>
</dbReference>
<dbReference type="Pfam" id="PF00186">
    <property type="entry name" value="DHFR_1"/>
    <property type="match status" value="1"/>
</dbReference>
<keyword evidence="5 7" id="KW-0521">NADP</keyword>
<comment type="similarity">
    <text evidence="2 7 8">Belongs to the dihydrofolate reductase family.</text>
</comment>
<dbReference type="PANTHER" id="PTHR48069:SF3">
    <property type="entry name" value="DIHYDROFOLATE REDUCTASE"/>
    <property type="match status" value="1"/>
</dbReference>
<dbReference type="GO" id="GO:0004146">
    <property type="term" value="F:dihydrofolate reductase activity"/>
    <property type="evidence" value="ECO:0007669"/>
    <property type="project" value="UniProtKB-EC"/>
</dbReference>
<evidence type="ECO:0000313" key="12">
    <source>
        <dbReference type="EMBL" id="QOG27121.1"/>
    </source>
</evidence>
<dbReference type="Proteomes" id="UP000516696">
    <property type="component" value="Chromosome"/>
</dbReference>
<dbReference type="Gene3D" id="3.40.430.10">
    <property type="entry name" value="Dihydrofolate Reductase, subunit A"/>
    <property type="match status" value="1"/>
</dbReference>
<dbReference type="RefSeq" id="WP_003126959.1">
    <property type="nucleotide sequence ID" value="NZ_BSYC01000002.1"/>
</dbReference>
<evidence type="ECO:0000256" key="8">
    <source>
        <dbReference type="RuleBase" id="RU004474"/>
    </source>
</evidence>
<evidence type="ECO:0000256" key="2">
    <source>
        <dbReference type="ARBA" id="ARBA00009539"/>
    </source>
</evidence>
<dbReference type="InterPro" id="IPR017925">
    <property type="entry name" value="DHFR_CS"/>
</dbReference>
<evidence type="ECO:0000313" key="11">
    <source>
        <dbReference type="EMBL" id="MDL4935564.1"/>
    </source>
</evidence>
<dbReference type="InterPro" id="IPR024072">
    <property type="entry name" value="DHFR-like_dom_sf"/>
</dbReference>
<keyword evidence="6 7" id="KW-0560">Oxidoreductase</keyword>
<evidence type="ECO:0000256" key="3">
    <source>
        <dbReference type="ARBA" id="ARBA00012856"/>
    </source>
</evidence>
<evidence type="ECO:0000259" key="9">
    <source>
        <dbReference type="PROSITE" id="PS51330"/>
    </source>
</evidence>
<dbReference type="PROSITE" id="PS00075">
    <property type="entry name" value="DHFR_1"/>
    <property type="match status" value="1"/>
</dbReference>
<evidence type="ECO:0000256" key="4">
    <source>
        <dbReference type="ARBA" id="ARBA00022563"/>
    </source>
</evidence>
<dbReference type="GO" id="GO:0046654">
    <property type="term" value="P:tetrahydrofolate biosynthetic process"/>
    <property type="evidence" value="ECO:0007669"/>
    <property type="project" value="UniProtKB-UniPathway"/>
</dbReference>
<reference evidence="12 13" key="1">
    <citation type="submission" date="2020-03" db="EMBL/GenBank/DDBJ databases">
        <title>Characterization of ganglioside-mimicking enterococci.</title>
        <authorList>
            <person name="Patry R.T."/>
            <person name="Nothaft H."/>
            <person name="Bridger R."/>
            <person name="Shajahan A."/>
            <person name="Huynh S."/>
            <person name="Sanchez S."/>
            <person name="Azadi P."/>
            <person name="Cooper K."/>
            <person name="Miller W.G."/>
            <person name="Parker C.T."/>
            <person name="Wells L."/>
            <person name="Szymanski C.M."/>
        </authorList>
    </citation>
    <scope>NUCLEOTIDE SEQUENCE [LARGE SCALE GENOMIC DNA]</scope>
    <source>
        <strain evidence="12 13">EGM181</strain>
    </source>
</reference>
<name>A0A2A4DEA7_ENTGA</name>
<gene>
    <name evidence="12" type="ORF">EGM181_07605</name>
    <name evidence="10" type="ORF">HWH42_11770</name>
    <name evidence="11" type="ORF">QRX88_07560</name>
</gene>
<organism evidence="11 15">
    <name type="scientific">Enterococcus gallinarum</name>
    <dbReference type="NCBI Taxonomy" id="1353"/>
    <lineage>
        <taxon>Bacteria</taxon>
        <taxon>Bacillati</taxon>
        <taxon>Bacillota</taxon>
        <taxon>Bacilli</taxon>
        <taxon>Lactobacillales</taxon>
        <taxon>Enterococcaceae</taxon>
        <taxon>Enterococcus</taxon>
    </lineage>
</organism>
<dbReference type="GO" id="GO:0046655">
    <property type="term" value="P:folic acid metabolic process"/>
    <property type="evidence" value="ECO:0007669"/>
    <property type="project" value="TreeGrafter"/>
</dbReference>
<dbReference type="InterPro" id="IPR012259">
    <property type="entry name" value="DHFR"/>
</dbReference>
<dbReference type="GO" id="GO:0050661">
    <property type="term" value="F:NADP binding"/>
    <property type="evidence" value="ECO:0007669"/>
    <property type="project" value="InterPro"/>
</dbReference>
<proteinExistence type="inferred from homology"/>
<dbReference type="PIRSF" id="PIRSF000194">
    <property type="entry name" value="DHFR"/>
    <property type="match status" value="1"/>
</dbReference>
<comment type="function">
    <text evidence="7">Key enzyme in folate metabolism. Catalyzes an essential reaction for de novo glycine and purine synthesis, and for DNA precursor synthesis.</text>
</comment>
<dbReference type="GO" id="GO:0006730">
    <property type="term" value="P:one-carbon metabolic process"/>
    <property type="evidence" value="ECO:0007669"/>
    <property type="project" value="UniProtKB-KW"/>
</dbReference>
<accession>A0A2A4DEA7</accession>